<evidence type="ECO:0000256" key="1">
    <source>
        <dbReference type="ARBA" id="ARBA00006484"/>
    </source>
</evidence>
<evidence type="ECO:0000313" key="4">
    <source>
        <dbReference type="Proteomes" id="UP000724874"/>
    </source>
</evidence>
<dbReference type="PANTHER" id="PTHR24320">
    <property type="entry name" value="RETINOL DEHYDROGENASE"/>
    <property type="match status" value="1"/>
</dbReference>
<protein>
    <submittedName>
        <fullName evidence="3">Retinol dehydrogenase 13</fullName>
    </submittedName>
</protein>
<dbReference type="InterPro" id="IPR036291">
    <property type="entry name" value="NAD(P)-bd_dom_sf"/>
</dbReference>
<evidence type="ECO:0000313" key="3">
    <source>
        <dbReference type="EMBL" id="KAF8891624.1"/>
    </source>
</evidence>
<dbReference type="PANTHER" id="PTHR24320:SF283">
    <property type="entry name" value="RETINOL DEHYDROGENASE 11"/>
    <property type="match status" value="1"/>
</dbReference>
<dbReference type="Proteomes" id="UP000724874">
    <property type="component" value="Unassembled WGS sequence"/>
</dbReference>
<proteinExistence type="inferred from homology"/>
<reference evidence="3" key="1">
    <citation type="submission" date="2020-11" db="EMBL/GenBank/DDBJ databases">
        <authorList>
            <consortium name="DOE Joint Genome Institute"/>
            <person name="Ahrendt S."/>
            <person name="Riley R."/>
            <person name="Andreopoulos W."/>
            <person name="LaButti K."/>
            <person name="Pangilinan J."/>
            <person name="Ruiz-duenas F.J."/>
            <person name="Barrasa J.M."/>
            <person name="Sanchez-Garcia M."/>
            <person name="Camarero S."/>
            <person name="Miyauchi S."/>
            <person name="Serrano A."/>
            <person name="Linde D."/>
            <person name="Babiker R."/>
            <person name="Drula E."/>
            <person name="Ayuso-Fernandez I."/>
            <person name="Pacheco R."/>
            <person name="Padilla G."/>
            <person name="Ferreira P."/>
            <person name="Barriuso J."/>
            <person name="Kellner H."/>
            <person name="Castanera R."/>
            <person name="Alfaro M."/>
            <person name="Ramirez L."/>
            <person name="Pisabarro A.G."/>
            <person name="Kuo A."/>
            <person name="Tritt A."/>
            <person name="Lipzen A."/>
            <person name="He G."/>
            <person name="Yan M."/>
            <person name="Ng V."/>
            <person name="Cullen D."/>
            <person name="Martin F."/>
            <person name="Rosso M.-N."/>
            <person name="Henrissat B."/>
            <person name="Hibbett D."/>
            <person name="Martinez A.T."/>
            <person name="Grigoriev I.V."/>
        </authorList>
    </citation>
    <scope>NUCLEOTIDE SEQUENCE</scope>
    <source>
        <strain evidence="3">AH 44721</strain>
    </source>
</reference>
<dbReference type="GO" id="GO:0016491">
    <property type="term" value="F:oxidoreductase activity"/>
    <property type="evidence" value="ECO:0007669"/>
    <property type="project" value="UniProtKB-KW"/>
</dbReference>
<comment type="similarity">
    <text evidence="1">Belongs to the short-chain dehydrogenases/reductases (SDR) family.</text>
</comment>
<organism evidence="3 4">
    <name type="scientific">Gymnopilus junonius</name>
    <name type="common">Spectacular rustgill mushroom</name>
    <name type="synonym">Gymnopilus spectabilis subsp. junonius</name>
    <dbReference type="NCBI Taxonomy" id="109634"/>
    <lineage>
        <taxon>Eukaryota</taxon>
        <taxon>Fungi</taxon>
        <taxon>Dikarya</taxon>
        <taxon>Basidiomycota</taxon>
        <taxon>Agaricomycotina</taxon>
        <taxon>Agaricomycetes</taxon>
        <taxon>Agaricomycetidae</taxon>
        <taxon>Agaricales</taxon>
        <taxon>Agaricineae</taxon>
        <taxon>Hymenogastraceae</taxon>
        <taxon>Gymnopilus</taxon>
    </lineage>
</organism>
<dbReference type="OrthoDB" id="191139at2759"/>
<dbReference type="EMBL" id="JADNYJ010000071">
    <property type="protein sequence ID" value="KAF8891624.1"/>
    <property type="molecule type" value="Genomic_DNA"/>
</dbReference>
<accession>A0A9P5TLL9</accession>
<dbReference type="AlphaFoldDB" id="A0A9P5TLL9"/>
<evidence type="ECO:0000256" key="2">
    <source>
        <dbReference type="ARBA" id="ARBA00023002"/>
    </source>
</evidence>
<gene>
    <name evidence="3" type="ORF">CPB84DRAFT_1963696</name>
</gene>
<name>A0A9P5TLL9_GYMJU</name>
<dbReference type="SUPFAM" id="SSF51735">
    <property type="entry name" value="NAD(P)-binding Rossmann-fold domains"/>
    <property type="match status" value="1"/>
</dbReference>
<sequence>MPSEEGVIDTNTTASELVDDYADLIKGKVVLTTGVSLGGLGASFVQDIASANPSLLILGSRDLIKTGKVASAITTAHPNVKTRLLKIDLASFQSVRDAQPSAGIMAVEYGLSVDGFELHLASNHLGQFLFTNLIIDKVLASKTPCIVNVTSSGPRFSPFRFGDYDFDVWDLLLTLEAKLQPMARLWPVKIRQHAHGNLTRRKTGKTWALAFSVHPGGIMSTNLANHLDFSKVVAAVSEADLAVGNAEGFAPLIDPTLVKSIERGTATYIYVAFDPNLKVHNGAYTLDSHIADPFIDPVKAWTTSSFEAEKLWRLSEQLVGQKFSY</sequence>
<keyword evidence="2" id="KW-0560">Oxidoreductase</keyword>
<comment type="caution">
    <text evidence="3">The sequence shown here is derived from an EMBL/GenBank/DDBJ whole genome shotgun (WGS) entry which is preliminary data.</text>
</comment>
<keyword evidence="4" id="KW-1185">Reference proteome</keyword>
<dbReference type="Gene3D" id="3.40.50.720">
    <property type="entry name" value="NAD(P)-binding Rossmann-like Domain"/>
    <property type="match status" value="1"/>
</dbReference>